<dbReference type="Gene3D" id="3.40.50.1110">
    <property type="entry name" value="SGNH hydrolase"/>
    <property type="match status" value="1"/>
</dbReference>
<dbReference type="CDD" id="cd00229">
    <property type="entry name" value="SGNH_hydrolase"/>
    <property type="match status" value="1"/>
</dbReference>
<dbReference type="OrthoDB" id="8947at10239"/>
<feature type="domain" description="SGNH hydrolase-type esterase" evidence="1">
    <location>
        <begin position="303"/>
        <end position="467"/>
    </location>
</feature>
<protein>
    <submittedName>
        <fullName evidence="2">Tail fiber protein</fullName>
    </submittedName>
</protein>
<gene>
    <name evidence="2" type="ORF">CN1A_52</name>
</gene>
<sequence>MTTLTLPAYKETGWHTKLNAALAALNDGKVEVSAFTTYQDQVSTSLGARALKSDTETALNARVLTSTYGAFLTTNAANLDGKVGTGAFDAYKAQVSASLAGKSDTGHVHAAGDITTGVFAPERLGEPRATAAELSAARVALGIDEVQPLRTMDRPPAVKLTKTNVTSTSIANPYSVAANGNAVLFTGNGPSSADGFYYRNGVGSGTQATFEWWSDAPVLDMCLIGGNTRANLFIDGRLVNLDDIVTDTSGAPYLYNLDFTGHATPSKARHYRLTGINLLFGGIRIGSAHSAWKPAPHKPFVWALGDSYAFGTGASPFAQSALAVAAQDLNWDLLVDGVGGSGWTGGTSGTPLERINAKATTLTRVPDVVLFDLGYNNKSATDHAPIAASIDASVARIRGLFPQARIALKGPATPMGITSQLAAIRETIRARAVALGVAFIETEGWVTSDNRSLYTGADNEHPNSLGHVYLGHRNSAALGAVFPESPFGEVSKAYVDAANSALNAAVATKVSVIVVPQGTTTIPAGTAAGSLILEQGA</sequence>
<dbReference type="InterPro" id="IPR013830">
    <property type="entry name" value="SGNH_hydro"/>
</dbReference>
<dbReference type="Proteomes" id="UP000017651">
    <property type="component" value="Segment"/>
</dbReference>
<dbReference type="GeneID" id="18506572"/>
<evidence type="ECO:0000313" key="2">
    <source>
        <dbReference type="EMBL" id="AGY47161.1"/>
    </source>
</evidence>
<dbReference type="EMBL" id="KF669650">
    <property type="protein sequence ID" value="AGY47161.1"/>
    <property type="molecule type" value="Genomic_DNA"/>
</dbReference>
<dbReference type="SUPFAM" id="SSF52266">
    <property type="entry name" value="SGNH hydrolase"/>
    <property type="match status" value="1"/>
</dbReference>
<name>U5PTS9_9CAUD</name>
<proteinExistence type="predicted"/>
<dbReference type="Pfam" id="PF13472">
    <property type="entry name" value="Lipase_GDSL_2"/>
    <property type="match status" value="1"/>
</dbReference>
<evidence type="ECO:0000259" key="1">
    <source>
        <dbReference type="Pfam" id="PF13472"/>
    </source>
</evidence>
<dbReference type="InterPro" id="IPR036514">
    <property type="entry name" value="SGNH_hydro_sf"/>
</dbReference>
<reference evidence="2 3" key="1">
    <citation type="journal article" date="2013" name="Genome Announc.">
        <title>Complete Genome of Clavibacter michiganensis subsp. sepedonicusis Siphophage CN1A.</title>
        <authorList>
            <person name="Kongari R.R."/>
            <person name="Yao G.W."/>
            <person name="Chamakura K.R."/>
            <person name="Kuty Everett G.F."/>
        </authorList>
    </citation>
    <scope>NUCLEOTIDE SEQUENCE [LARGE SCALE GENOMIC DNA]</scope>
</reference>
<keyword evidence="3" id="KW-1185">Reference proteome</keyword>
<evidence type="ECO:0000313" key="3">
    <source>
        <dbReference type="Proteomes" id="UP000017651"/>
    </source>
</evidence>
<dbReference type="KEGG" id="vg:18506572"/>
<accession>U5PTS9</accession>
<organism evidence="2 3">
    <name type="scientific">Clavibacter phage CN1A</name>
    <dbReference type="NCBI Taxonomy" id="1406793"/>
    <lineage>
        <taxon>Viruses</taxon>
        <taxon>Duplodnaviria</taxon>
        <taxon>Heunggongvirae</taxon>
        <taxon>Uroviricota</taxon>
        <taxon>Caudoviricetes</taxon>
        <taxon>Cinunavirus</taxon>
        <taxon>Cinunavirus CN1A</taxon>
    </lineage>
</organism>
<dbReference type="RefSeq" id="YP_009004264.1">
    <property type="nucleotide sequence ID" value="NC_023549.1"/>
</dbReference>